<feature type="transmembrane region" description="Helical" evidence="1">
    <location>
        <begin position="157"/>
        <end position="174"/>
    </location>
</feature>
<dbReference type="RefSeq" id="WP_192031660.1">
    <property type="nucleotide sequence ID" value="NZ_JACYTR010000102.1"/>
</dbReference>
<dbReference type="PANTHER" id="PTHR39430:SF1">
    <property type="entry name" value="PROTEASE"/>
    <property type="match status" value="1"/>
</dbReference>
<protein>
    <submittedName>
        <fullName evidence="3">CPBP family intramembrane metalloprotease</fullName>
    </submittedName>
</protein>
<keyword evidence="1" id="KW-0812">Transmembrane</keyword>
<accession>A0AAW3ZPW4</accession>
<keyword evidence="1" id="KW-0472">Membrane</keyword>
<dbReference type="EMBL" id="JACYTR010000102">
    <property type="protein sequence ID" value="MBD8528243.1"/>
    <property type="molecule type" value="Genomic_DNA"/>
</dbReference>
<reference evidence="3 4" key="1">
    <citation type="submission" date="2020-09" db="EMBL/GenBank/DDBJ databases">
        <title>Pseudoxanthomonas sp. CAU 1598 isolated from sand of Yaerae Beach.</title>
        <authorList>
            <person name="Kim W."/>
        </authorList>
    </citation>
    <scope>NUCLEOTIDE SEQUENCE [LARGE SCALE GENOMIC DNA]</scope>
    <source>
        <strain evidence="3 4">CAU 1598</strain>
    </source>
</reference>
<dbReference type="Proteomes" id="UP000613768">
    <property type="component" value="Unassembled WGS sequence"/>
</dbReference>
<evidence type="ECO:0000313" key="3">
    <source>
        <dbReference type="EMBL" id="MBD8528243.1"/>
    </source>
</evidence>
<keyword evidence="3" id="KW-0645">Protease</keyword>
<feature type="transmembrane region" description="Helical" evidence="1">
    <location>
        <begin position="51"/>
        <end position="68"/>
    </location>
</feature>
<keyword evidence="3" id="KW-0378">Hydrolase</keyword>
<feature type="transmembrane region" description="Helical" evidence="1">
    <location>
        <begin position="213"/>
        <end position="232"/>
    </location>
</feature>
<feature type="transmembrane region" description="Helical" evidence="1">
    <location>
        <begin position="252"/>
        <end position="272"/>
    </location>
</feature>
<dbReference type="InterPro" id="IPR003675">
    <property type="entry name" value="Rce1/LyrA-like_dom"/>
</dbReference>
<organism evidence="3 4">
    <name type="scientific">Pseudomarimonas arenosa</name>
    <dbReference type="NCBI Taxonomy" id="2774145"/>
    <lineage>
        <taxon>Bacteria</taxon>
        <taxon>Pseudomonadati</taxon>
        <taxon>Pseudomonadota</taxon>
        <taxon>Gammaproteobacteria</taxon>
        <taxon>Lysobacterales</taxon>
        <taxon>Lysobacteraceae</taxon>
        <taxon>Pseudomarimonas</taxon>
    </lineage>
</organism>
<keyword evidence="1" id="KW-1133">Transmembrane helix</keyword>
<feature type="domain" description="CAAX prenyl protease 2/Lysostaphin resistance protein A-like" evidence="2">
    <location>
        <begin position="123"/>
        <end position="219"/>
    </location>
</feature>
<evidence type="ECO:0000259" key="2">
    <source>
        <dbReference type="Pfam" id="PF02517"/>
    </source>
</evidence>
<dbReference type="GO" id="GO:0080120">
    <property type="term" value="P:CAAX-box protein maturation"/>
    <property type="evidence" value="ECO:0007669"/>
    <property type="project" value="UniProtKB-ARBA"/>
</dbReference>
<feature type="transmembrane region" description="Helical" evidence="1">
    <location>
        <begin position="89"/>
        <end position="109"/>
    </location>
</feature>
<dbReference type="PANTHER" id="PTHR39430">
    <property type="entry name" value="MEMBRANE-ASSOCIATED PROTEASE-RELATED"/>
    <property type="match status" value="1"/>
</dbReference>
<comment type="caution">
    <text evidence="3">The sequence shown here is derived from an EMBL/GenBank/DDBJ whole genome shotgun (WGS) entry which is preliminary data.</text>
</comment>
<sequence length="295" mass="32771">MKKLLIDAHGRWRNGVWIVLFLALFLASRLVYTPVLRWLRAHGIDEVWLEPAKFCFVLLVTWICLLLRRQDWSSVGLRLNRAWAQQAGAGLLIGCASVGLAVLAMWLLGSVTLQLNPSAGLATLLSGLYVFCWIALFEETLFRGFLFQRLIDGSRPWIAQLLFGVLFASAHWGNPDMQGSTLLIASFELFLGSILLGLAYLRTGSLALPVGLHLGWNWMQGSVLGFGVSGFSQAGLWQVERSGAEWIHGGSFGLEASVFAILVDLLMIAMLWRWKAHRPALLKPEAHLQQALTGY</sequence>
<gene>
    <name evidence="3" type="ORF">IFO71_21045</name>
</gene>
<dbReference type="GO" id="GO:0008237">
    <property type="term" value="F:metallopeptidase activity"/>
    <property type="evidence" value="ECO:0007669"/>
    <property type="project" value="UniProtKB-KW"/>
</dbReference>
<feature type="transmembrane region" description="Helical" evidence="1">
    <location>
        <begin position="12"/>
        <end position="31"/>
    </location>
</feature>
<dbReference type="GO" id="GO:0004175">
    <property type="term" value="F:endopeptidase activity"/>
    <property type="evidence" value="ECO:0007669"/>
    <property type="project" value="UniProtKB-ARBA"/>
</dbReference>
<proteinExistence type="predicted"/>
<feature type="transmembrane region" description="Helical" evidence="1">
    <location>
        <begin position="115"/>
        <end position="136"/>
    </location>
</feature>
<name>A0AAW3ZPW4_9GAMM</name>
<feature type="transmembrane region" description="Helical" evidence="1">
    <location>
        <begin position="180"/>
        <end position="201"/>
    </location>
</feature>
<keyword evidence="3" id="KW-0482">Metalloprotease</keyword>
<evidence type="ECO:0000256" key="1">
    <source>
        <dbReference type="SAM" id="Phobius"/>
    </source>
</evidence>
<evidence type="ECO:0000313" key="4">
    <source>
        <dbReference type="Proteomes" id="UP000613768"/>
    </source>
</evidence>
<dbReference type="Pfam" id="PF02517">
    <property type="entry name" value="Rce1-like"/>
    <property type="match status" value="1"/>
</dbReference>
<keyword evidence="4" id="KW-1185">Reference proteome</keyword>
<dbReference type="AlphaFoldDB" id="A0AAW3ZPW4"/>